<keyword evidence="4 10" id="KW-0808">Transferase</keyword>
<dbReference type="Pfam" id="PF13231">
    <property type="entry name" value="PMT_2"/>
    <property type="match status" value="1"/>
</dbReference>
<evidence type="ECO:0000256" key="4">
    <source>
        <dbReference type="ARBA" id="ARBA00022679"/>
    </source>
</evidence>
<evidence type="ECO:0000256" key="3">
    <source>
        <dbReference type="ARBA" id="ARBA00022676"/>
    </source>
</evidence>
<keyword evidence="7 8" id="KW-0472">Membrane</keyword>
<dbReference type="InterPro" id="IPR038731">
    <property type="entry name" value="RgtA/B/C-like"/>
</dbReference>
<evidence type="ECO:0000313" key="11">
    <source>
        <dbReference type="Proteomes" id="UP000192602"/>
    </source>
</evidence>
<dbReference type="PANTHER" id="PTHR33908:SF3">
    <property type="entry name" value="UNDECAPRENYL PHOSPHATE-ALPHA-4-AMINO-4-DEOXY-L-ARABINOSE ARABINOSYL TRANSFERASE"/>
    <property type="match status" value="1"/>
</dbReference>
<dbReference type="Proteomes" id="UP000192602">
    <property type="component" value="Unassembled WGS sequence"/>
</dbReference>
<feature type="transmembrane region" description="Helical" evidence="8">
    <location>
        <begin position="307"/>
        <end position="325"/>
    </location>
</feature>
<feature type="transmembrane region" description="Helical" evidence="8">
    <location>
        <begin position="132"/>
        <end position="149"/>
    </location>
</feature>
<feature type="domain" description="Glycosyltransferase RgtA/B/C/D-like" evidence="9">
    <location>
        <begin position="57"/>
        <end position="215"/>
    </location>
</feature>
<evidence type="ECO:0000313" key="10">
    <source>
        <dbReference type="EMBL" id="SMC10137.1"/>
    </source>
</evidence>
<keyword evidence="6 8" id="KW-1133">Transmembrane helix</keyword>
<feature type="transmembrane region" description="Helical" evidence="8">
    <location>
        <begin position="332"/>
        <end position="351"/>
    </location>
</feature>
<dbReference type="OrthoDB" id="9815691at2"/>
<organism evidence="10 11">
    <name type="scientific">Nitratiruptor tergarcus DSM 16512</name>
    <dbReference type="NCBI Taxonomy" id="1069081"/>
    <lineage>
        <taxon>Bacteria</taxon>
        <taxon>Pseudomonadati</taxon>
        <taxon>Campylobacterota</taxon>
        <taxon>Epsilonproteobacteria</taxon>
        <taxon>Nautiliales</taxon>
        <taxon>Nitratiruptoraceae</taxon>
        <taxon>Nitratiruptor</taxon>
    </lineage>
</organism>
<keyword evidence="5 8" id="KW-0812">Transmembrane</keyword>
<evidence type="ECO:0000256" key="7">
    <source>
        <dbReference type="ARBA" id="ARBA00023136"/>
    </source>
</evidence>
<proteinExistence type="predicted"/>
<feature type="transmembrane region" description="Helical" evidence="8">
    <location>
        <begin position="371"/>
        <end position="393"/>
    </location>
</feature>
<dbReference type="GO" id="GO:0016763">
    <property type="term" value="F:pentosyltransferase activity"/>
    <property type="evidence" value="ECO:0007669"/>
    <property type="project" value="TreeGrafter"/>
</dbReference>
<dbReference type="AlphaFoldDB" id="A0A1W1WV33"/>
<reference evidence="11" key="1">
    <citation type="submission" date="2017-04" db="EMBL/GenBank/DDBJ databases">
        <authorList>
            <person name="Varghese N."/>
            <person name="Submissions S."/>
        </authorList>
    </citation>
    <scope>NUCLEOTIDE SEQUENCE [LARGE SCALE GENOMIC DNA]</scope>
    <source>
        <strain evidence="11">DSM 16512</strain>
    </source>
</reference>
<gene>
    <name evidence="10" type="ORF">SAMN05660197_1976</name>
</gene>
<feature type="transmembrane region" description="Helical" evidence="8">
    <location>
        <begin position="155"/>
        <end position="186"/>
    </location>
</feature>
<sequence length="503" mass="57977">MQNRALLLAIVFLSFYATLGFYPLFNLDEGAFSEATREMLTSHNFITTYLNGNLRFDKPILIYWLQAASASVFGLNEFAMRLPSALAATLWVYLLYRFTKRFFDEKTAFWASFFMAGSLQISIIAKAAIADALLNMFIAASMFAFYIYYQSRQKGYLYLTFAAIGFGVLTKGPVAILIPLAVSLLFLRKDLRFWAKSVFNPVGIMIFLAIAAPWYIAEYLDQGQNFIEGFLLKHNLNRFAAQAMEGHRGGFFFYIPVILIGLLPFTSIFLKSLRFIKNWFDAPLKQYLAIWFLFVFAFFSFSHTKLPHYIIYGYTPLFIFMALYFDKVRSNFLLLLPYSLFHALFLLLPFIKNVVLQSIRQGSYEYYIVQGLEFNLLYIIYFLFATLLSFFLLRSTKEKAAIVMGFVTLISLNFFIAKVYANAAEEPIKEAAQYAKKHNLTSIKMVGINTPSFSFYLGHITPRTKPKPNNIVFTKRSNLKHFKNFAILFQKNGVALIQLKDEQ</sequence>
<accession>A0A1W1WV33</accession>
<dbReference type="RefSeq" id="WP_084276512.1">
    <property type="nucleotide sequence ID" value="NZ_AP026671.1"/>
</dbReference>
<evidence type="ECO:0000256" key="1">
    <source>
        <dbReference type="ARBA" id="ARBA00004651"/>
    </source>
</evidence>
<comment type="subcellular location">
    <subcellularLocation>
        <location evidence="1">Cell membrane</location>
        <topology evidence="1">Multi-pass membrane protein</topology>
    </subcellularLocation>
</comment>
<name>A0A1W1WV33_9BACT</name>
<dbReference type="STRING" id="1069081.SAMN05660197_1976"/>
<protein>
    <submittedName>
        <fullName evidence="10">4-amino-4-deoxy-L-arabinose transferase</fullName>
    </submittedName>
</protein>
<feature type="transmembrane region" description="Helical" evidence="8">
    <location>
        <begin position="400"/>
        <end position="421"/>
    </location>
</feature>
<keyword evidence="11" id="KW-1185">Reference proteome</keyword>
<dbReference type="EMBL" id="FWWZ01000001">
    <property type="protein sequence ID" value="SMC10137.1"/>
    <property type="molecule type" value="Genomic_DNA"/>
</dbReference>
<feature type="transmembrane region" description="Helical" evidence="8">
    <location>
        <begin position="198"/>
        <end position="216"/>
    </location>
</feature>
<keyword evidence="2" id="KW-1003">Cell membrane</keyword>
<evidence type="ECO:0000256" key="8">
    <source>
        <dbReference type="SAM" id="Phobius"/>
    </source>
</evidence>
<dbReference type="GO" id="GO:0005886">
    <property type="term" value="C:plasma membrane"/>
    <property type="evidence" value="ECO:0007669"/>
    <property type="project" value="UniProtKB-SubCell"/>
</dbReference>
<feature type="transmembrane region" description="Helical" evidence="8">
    <location>
        <begin position="251"/>
        <end position="270"/>
    </location>
</feature>
<evidence type="ECO:0000256" key="5">
    <source>
        <dbReference type="ARBA" id="ARBA00022692"/>
    </source>
</evidence>
<keyword evidence="3" id="KW-0328">Glycosyltransferase</keyword>
<dbReference type="GO" id="GO:0009103">
    <property type="term" value="P:lipopolysaccharide biosynthetic process"/>
    <property type="evidence" value="ECO:0007669"/>
    <property type="project" value="UniProtKB-ARBA"/>
</dbReference>
<evidence type="ECO:0000256" key="2">
    <source>
        <dbReference type="ARBA" id="ARBA00022475"/>
    </source>
</evidence>
<dbReference type="GO" id="GO:0010041">
    <property type="term" value="P:response to iron(III) ion"/>
    <property type="evidence" value="ECO:0007669"/>
    <property type="project" value="TreeGrafter"/>
</dbReference>
<dbReference type="InterPro" id="IPR050297">
    <property type="entry name" value="LipidA_mod_glycosyltrf_83"/>
</dbReference>
<evidence type="ECO:0000259" key="9">
    <source>
        <dbReference type="Pfam" id="PF13231"/>
    </source>
</evidence>
<evidence type="ECO:0000256" key="6">
    <source>
        <dbReference type="ARBA" id="ARBA00022989"/>
    </source>
</evidence>
<feature type="transmembrane region" description="Helical" evidence="8">
    <location>
        <begin position="282"/>
        <end position="301"/>
    </location>
</feature>
<feature type="transmembrane region" description="Helical" evidence="8">
    <location>
        <begin position="6"/>
        <end position="25"/>
    </location>
</feature>
<feature type="transmembrane region" description="Helical" evidence="8">
    <location>
        <begin position="108"/>
        <end position="125"/>
    </location>
</feature>
<dbReference type="PANTHER" id="PTHR33908">
    <property type="entry name" value="MANNOSYLTRANSFERASE YKCB-RELATED"/>
    <property type="match status" value="1"/>
</dbReference>